<sequence>MILDPYGHLTRPGPPKGSVARRAAAYRLASNEERYTVAGGGASLLEIKTGDRITITNTEGGQYCEILAARSNGTVDSALLDIRADTSGEGLRAVMTDDSSGISRLRSGLEKRGIDLTNAPAIGLFSASSPAGDTGTFNAEDDGWLLITAPAAKMDYTRQDTATPLSVTITRATPRAVGSFALPDPLADPVQDLRVASATAKAYTVRKGDYIQIMDVDGRQCTDFQCFDARKVDRGIFHPLDVTTTRTTLGHAYPMPGLHGKYYDRDLTPLIEVVQDTCGRHDTFAMACNAKYYDDIGYPGHVNCSDNFNAALKDFGIAGRPGWMAANFFFNTGIDEHGVLYADEPWSRPGDYVLLRALTDLICVSSACPDDTSAANGWHLSDIHVRTYDANQSFSRAVAWRSTTDEDPIMTRESAFQANFAEMTQDFVEYNGFWLPNSFPQTDAVESYWACREGVVAVDLSALRKFEITGTDAEALMNWVLTRNVEKLGIGQVVYSAMCYPHGGMIDDGTLFRLGEQNFRWIGGSDEGGVWMREEAARLGLSVMIRASTDQMHNLAVQGPKSRELITSIFWTPPHQTDLQEMGWFRFTPARLGGAEGIPVVISRTGYTGELGYEVFCHPKDGDAIFKAIWEAGLPLGIKPMGLAGLDLVRIEAGLVFAGYDFSDQTDPFEAGVGFTVPLKSKTADFVGRDALIRRKETPARKFVGLEVDGQDPIAHGDCVRIGRAQIGEVCSAMRSPRTGQWIALARLDVAHAAEGTEVEVGRLDGHIKRLAARVAAFPHYDPKKERPRS</sequence>
<dbReference type="Gene3D" id="3.30.1360.120">
    <property type="entry name" value="Probable tRNA modification gtpase trme, domain 1"/>
    <property type="match status" value="1"/>
</dbReference>
<dbReference type="GeneID" id="83879952"/>
<feature type="domain" description="DUF1989" evidence="3">
    <location>
        <begin position="195"/>
        <end position="362"/>
    </location>
</feature>
<dbReference type="InterPro" id="IPR027266">
    <property type="entry name" value="TrmE/GcvT-like"/>
</dbReference>
<reference evidence="5" key="1">
    <citation type="submission" date="2015-09" db="EMBL/GenBank/DDBJ databases">
        <authorList>
            <person name="Rodrigo-Torres Lidia"/>
            <person name="Arahal R.David."/>
        </authorList>
    </citation>
    <scope>NUCLEOTIDE SEQUENCE [LARGE SCALE GENOMIC DNA]</scope>
    <source>
        <strain evidence="5">CECT 7735</strain>
    </source>
</reference>
<dbReference type="PANTHER" id="PTHR43757:SF2">
    <property type="entry name" value="AMINOMETHYLTRANSFERASE, MITOCHONDRIAL"/>
    <property type="match status" value="1"/>
</dbReference>
<accession>A0A0N7M8J1</accession>
<dbReference type="GO" id="GO:0032259">
    <property type="term" value="P:methylation"/>
    <property type="evidence" value="ECO:0007669"/>
    <property type="project" value="UniProtKB-KW"/>
</dbReference>
<dbReference type="EC" id="2.1.2.10" evidence="4"/>
<keyword evidence="4" id="KW-0489">Methyltransferase</keyword>
<evidence type="ECO:0000313" key="5">
    <source>
        <dbReference type="Proteomes" id="UP000051870"/>
    </source>
</evidence>
<dbReference type="EMBL" id="CYTW01000001">
    <property type="protein sequence ID" value="CUJ88215.1"/>
    <property type="molecule type" value="Genomic_DNA"/>
</dbReference>
<dbReference type="GO" id="GO:0008168">
    <property type="term" value="F:methyltransferase activity"/>
    <property type="evidence" value="ECO:0007669"/>
    <property type="project" value="UniProtKB-KW"/>
</dbReference>
<dbReference type="SUPFAM" id="SSF101790">
    <property type="entry name" value="Aminomethyltransferase beta-barrel domain"/>
    <property type="match status" value="1"/>
</dbReference>
<evidence type="ECO:0000313" key="4">
    <source>
        <dbReference type="EMBL" id="CUJ88215.1"/>
    </source>
</evidence>
<feature type="domain" description="GCVT N-terminal" evidence="1">
    <location>
        <begin position="423"/>
        <end position="680"/>
    </location>
</feature>
<dbReference type="AlphaFoldDB" id="A0A0N7M8J1"/>
<evidence type="ECO:0000259" key="1">
    <source>
        <dbReference type="Pfam" id="PF01571"/>
    </source>
</evidence>
<dbReference type="RefSeq" id="WP_058310064.1">
    <property type="nucleotide sequence ID" value="NZ_CYTW01000001.1"/>
</dbReference>
<organism evidence="4 5">
    <name type="scientific">Shimia thalassica</name>
    <dbReference type="NCBI Taxonomy" id="1715693"/>
    <lineage>
        <taxon>Bacteria</taxon>
        <taxon>Pseudomonadati</taxon>
        <taxon>Pseudomonadota</taxon>
        <taxon>Alphaproteobacteria</taxon>
        <taxon>Rhodobacterales</taxon>
        <taxon>Roseobacteraceae</taxon>
    </lineage>
</organism>
<dbReference type="InterPro" id="IPR013977">
    <property type="entry name" value="GcvT_C"/>
</dbReference>
<dbReference type="SUPFAM" id="SSF103025">
    <property type="entry name" value="Folate-binding domain"/>
    <property type="match status" value="1"/>
</dbReference>
<keyword evidence="5" id="KW-1185">Reference proteome</keyword>
<name>A0A0N7M8J1_9RHOB</name>
<dbReference type="Pfam" id="PF09347">
    <property type="entry name" value="DUF1989"/>
    <property type="match status" value="1"/>
</dbReference>
<protein>
    <submittedName>
        <fullName evidence="4">Aminomethyltransferase</fullName>
        <ecNumber evidence="4">2.1.2.10</ecNumber>
    </submittedName>
</protein>
<keyword evidence="4" id="KW-0808">Transferase</keyword>
<dbReference type="Pfam" id="PF08669">
    <property type="entry name" value="GCV_T_C"/>
    <property type="match status" value="1"/>
</dbReference>
<dbReference type="Proteomes" id="UP000051870">
    <property type="component" value="Unassembled WGS sequence"/>
</dbReference>
<dbReference type="GO" id="GO:0004047">
    <property type="term" value="F:aminomethyltransferase activity"/>
    <property type="evidence" value="ECO:0007669"/>
    <property type="project" value="UniProtKB-EC"/>
</dbReference>
<dbReference type="InterPro" id="IPR028896">
    <property type="entry name" value="GcvT/YgfZ/DmdA"/>
</dbReference>
<dbReference type="InterPro" id="IPR006222">
    <property type="entry name" value="GCVT_N"/>
</dbReference>
<dbReference type="InterPro" id="IPR029043">
    <property type="entry name" value="GcvT/YgfZ_C"/>
</dbReference>
<dbReference type="PANTHER" id="PTHR43757">
    <property type="entry name" value="AMINOMETHYLTRANSFERASE"/>
    <property type="match status" value="1"/>
</dbReference>
<proteinExistence type="predicted"/>
<dbReference type="STRING" id="1715693.PH7735_00882"/>
<evidence type="ECO:0000259" key="2">
    <source>
        <dbReference type="Pfam" id="PF08669"/>
    </source>
</evidence>
<evidence type="ECO:0000259" key="3">
    <source>
        <dbReference type="Pfam" id="PF09347"/>
    </source>
</evidence>
<dbReference type="Pfam" id="PF01571">
    <property type="entry name" value="GCV_T"/>
    <property type="match status" value="1"/>
</dbReference>
<feature type="domain" description="Aminomethyltransferase C-terminal" evidence="2">
    <location>
        <begin position="701"/>
        <end position="782"/>
    </location>
</feature>
<dbReference type="InterPro" id="IPR018959">
    <property type="entry name" value="DUF1989"/>
</dbReference>
<gene>
    <name evidence="4" type="primary">gcvT_5</name>
    <name evidence="4" type="ORF">PH7735_00882</name>
</gene>